<dbReference type="InterPro" id="IPR001789">
    <property type="entry name" value="Sig_transdc_resp-reg_receiver"/>
</dbReference>
<evidence type="ECO:0000313" key="3">
    <source>
        <dbReference type="EMBL" id="SVA00346.1"/>
    </source>
</evidence>
<dbReference type="EMBL" id="UINC01002791">
    <property type="protein sequence ID" value="SVA00346.1"/>
    <property type="molecule type" value="Genomic_DNA"/>
</dbReference>
<reference evidence="3" key="1">
    <citation type="submission" date="2018-05" db="EMBL/GenBank/DDBJ databases">
        <authorList>
            <person name="Lanie J.A."/>
            <person name="Ng W.-L."/>
            <person name="Kazmierczak K.M."/>
            <person name="Andrzejewski T.M."/>
            <person name="Davidsen T.M."/>
            <person name="Wayne K.J."/>
            <person name="Tettelin H."/>
            <person name="Glass J.I."/>
            <person name="Rusch D."/>
            <person name="Podicherti R."/>
            <person name="Tsui H.-C.T."/>
            <person name="Winkler M.E."/>
        </authorList>
    </citation>
    <scope>NUCLEOTIDE SEQUENCE</scope>
</reference>
<dbReference type="InterPro" id="IPR050595">
    <property type="entry name" value="Bact_response_regulator"/>
</dbReference>
<name>A0A381S8J0_9ZZZZ</name>
<dbReference type="PANTHER" id="PTHR44591:SF3">
    <property type="entry name" value="RESPONSE REGULATORY DOMAIN-CONTAINING PROTEIN"/>
    <property type="match status" value="1"/>
</dbReference>
<dbReference type="PANTHER" id="PTHR44591">
    <property type="entry name" value="STRESS RESPONSE REGULATOR PROTEIN 1"/>
    <property type="match status" value="1"/>
</dbReference>
<keyword evidence="1" id="KW-0597">Phosphoprotein</keyword>
<accession>A0A381S8J0</accession>
<dbReference type="SUPFAM" id="SSF52172">
    <property type="entry name" value="CheY-like"/>
    <property type="match status" value="1"/>
</dbReference>
<dbReference type="Gene3D" id="3.40.50.2300">
    <property type="match status" value="1"/>
</dbReference>
<evidence type="ECO:0000259" key="2">
    <source>
        <dbReference type="PROSITE" id="PS50110"/>
    </source>
</evidence>
<protein>
    <recommendedName>
        <fullName evidence="2">Response regulatory domain-containing protein</fullName>
    </recommendedName>
</protein>
<dbReference type="Pfam" id="PF00072">
    <property type="entry name" value="Response_reg"/>
    <property type="match status" value="1"/>
</dbReference>
<organism evidence="3">
    <name type="scientific">marine metagenome</name>
    <dbReference type="NCBI Taxonomy" id="408172"/>
    <lineage>
        <taxon>unclassified sequences</taxon>
        <taxon>metagenomes</taxon>
        <taxon>ecological metagenomes</taxon>
    </lineage>
</organism>
<proteinExistence type="predicted"/>
<dbReference type="GO" id="GO:0000160">
    <property type="term" value="P:phosphorelay signal transduction system"/>
    <property type="evidence" value="ECO:0007669"/>
    <property type="project" value="InterPro"/>
</dbReference>
<evidence type="ECO:0000256" key="1">
    <source>
        <dbReference type="ARBA" id="ARBA00022553"/>
    </source>
</evidence>
<gene>
    <name evidence="3" type="ORF">METZ01_LOCUS53200</name>
</gene>
<sequence length="126" mass="14253">MPIDTDMKILIVDDFAATRKIIFNTFAQLGFNNTDEEDDGFSALVRLKSALFDLVVIDWKMSKMSGMELLKQIRADPNLKHIPVLMVSEDGLQENIVAATKAGLNAYIIRPFEVKTFAEKLEKIFN</sequence>
<dbReference type="SMART" id="SM00448">
    <property type="entry name" value="REC"/>
    <property type="match status" value="1"/>
</dbReference>
<dbReference type="AlphaFoldDB" id="A0A381S8J0"/>
<dbReference type="InterPro" id="IPR011006">
    <property type="entry name" value="CheY-like_superfamily"/>
</dbReference>
<feature type="domain" description="Response regulatory" evidence="2">
    <location>
        <begin position="8"/>
        <end position="125"/>
    </location>
</feature>
<dbReference type="PROSITE" id="PS50110">
    <property type="entry name" value="RESPONSE_REGULATORY"/>
    <property type="match status" value="1"/>
</dbReference>